<dbReference type="GO" id="GO:0044183">
    <property type="term" value="F:protein folding chaperone"/>
    <property type="evidence" value="ECO:0007669"/>
    <property type="project" value="InterPro"/>
</dbReference>
<protein>
    <submittedName>
        <fullName evidence="5">10 kDa heat shock protein, mitochondrial</fullName>
    </submittedName>
</protein>
<dbReference type="CDD" id="cd00320">
    <property type="entry name" value="cpn10"/>
    <property type="match status" value="1"/>
</dbReference>
<dbReference type="PRINTS" id="PR00297">
    <property type="entry name" value="CHAPERONIN10"/>
</dbReference>
<dbReference type="GO" id="GO:0005524">
    <property type="term" value="F:ATP binding"/>
    <property type="evidence" value="ECO:0007669"/>
    <property type="project" value="InterPro"/>
</dbReference>
<evidence type="ECO:0000256" key="1">
    <source>
        <dbReference type="ARBA" id="ARBA00006975"/>
    </source>
</evidence>
<dbReference type="GO" id="GO:0042026">
    <property type="term" value="P:protein refolding"/>
    <property type="evidence" value="ECO:0007669"/>
    <property type="project" value="EnsemblFungi"/>
</dbReference>
<dbReference type="GO" id="GO:0051082">
    <property type="term" value="F:unfolded protein binding"/>
    <property type="evidence" value="ECO:0007669"/>
    <property type="project" value="EnsemblFungi"/>
</dbReference>
<dbReference type="Pfam" id="PF00166">
    <property type="entry name" value="Cpn10"/>
    <property type="match status" value="1"/>
</dbReference>
<dbReference type="STRING" id="1754192.A0A1Y1XQ64"/>
<evidence type="ECO:0000313" key="5">
    <source>
        <dbReference type="EMBL" id="ORX87454.1"/>
    </source>
</evidence>
<evidence type="ECO:0000256" key="4">
    <source>
        <dbReference type="RuleBase" id="RU003479"/>
    </source>
</evidence>
<dbReference type="GO" id="GO:0051087">
    <property type="term" value="F:protein-folding chaperone binding"/>
    <property type="evidence" value="ECO:0007669"/>
    <property type="project" value="EnsemblFungi"/>
</dbReference>
<dbReference type="InterPro" id="IPR011032">
    <property type="entry name" value="GroES-like_sf"/>
</dbReference>
<dbReference type="Gene3D" id="2.30.33.40">
    <property type="entry name" value="GroES chaperonin"/>
    <property type="match status" value="1"/>
</dbReference>
<dbReference type="GO" id="GO:0051131">
    <property type="term" value="P:chaperone-mediated protein complex assembly"/>
    <property type="evidence" value="ECO:0007669"/>
    <property type="project" value="EnsemblFungi"/>
</dbReference>
<reference evidence="5 6" key="2">
    <citation type="submission" date="2016-08" db="EMBL/GenBank/DDBJ databases">
        <title>Pervasive Adenine N6-methylation of Active Genes in Fungi.</title>
        <authorList>
            <consortium name="DOE Joint Genome Institute"/>
            <person name="Mondo S.J."/>
            <person name="Dannebaum R.O."/>
            <person name="Kuo R.C."/>
            <person name="Labutti K."/>
            <person name="Haridas S."/>
            <person name="Kuo A."/>
            <person name="Salamov A."/>
            <person name="Ahrendt S.R."/>
            <person name="Lipzen A."/>
            <person name="Sullivan W."/>
            <person name="Andreopoulos W.B."/>
            <person name="Clum A."/>
            <person name="Lindquist E."/>
            <person name="Daum C."/>
            <person name="Ramamoorthy G.K."/>
            <person name="Gryganskyi A."/>
            <person name="Culley D."/>
            <person name="Magnuson J.K."/>
            <person name="James T.Y."/>
            <person name="O'Malley M.A."/>
            <person name="Stajich J.E."/>
            <person name="Spatafora J.W."/>
            <person name="Visel A."/>
            <person name="Grigoriev I.V."/>
        </authorList>
    </citation>
    <scope>NUCLEOTIDE SEQUENCE [LARGE SCALE GENOMIC DNA]</scope>
    <source>
        <strain evidence="5 6">S4</strain>
    </source>
</reference>
<proteinExistence type="inferred from homology"/>
<organism evidence="5 6">
    <name type="scientific">Anaeromyces robustus</name>
    <dbReference type="NCBI Taxonomy" id="1754192"/>
    <lineage>
        <taxon>Eukaryota</taxon>
        <taxon>Fungi</taxon>
        <taxon>Fungi incertae sedis</taxon>
        <taxon>Chytridiomycota</taxon>
        <taxon>Chytridiomycota incertae sedis</taxon>
        <taxon>Neocallimastigomycetes</taxon>
        <taxon>Neocallimastigales</taxon>
        <taxon>Neocallimastigaceae</taxon>
        <taxon>Anaeromyces</taxon>
    </lineage>
</organism>
<reference evidence="5 6" key="1">
    <citation type="submission" date="2016-08" db="EMBL/GenBank/DDBJ databases">
        <title>A Parts List for Fungal Cellulosomes Revealed by Comparative Genomics.</title>
        <authorList>
            <consortium name="DOE Joint Genome Institute"/>
            <person name="Haitjema C.H."/>
            <person name="Gilmore S.P."/>
            <person name="Henske J.K."/>
            <person name="Solomon K.V."/>
            <person name="De Groot R."/>
            <person name="Kuo A."/>
            <person name="Mondo S.J."/>
            <person name="Salamov A.A."/>
            <person name="Labutti K."/>
            <person name="Zhao Z."/>
            <person name="Chiniquy J."/>
            <person name="Barry K."/>
            <person name="Brewer H.M."/>
            <person name="Purvine S.O."/>
            <person name="Wright A.T."/>
            <person name="Boxma B."/>
            <person name="Van Alen T."/>
            <person name="Hackstein J.H."/>
            <person name="Baker S.E."/>
            <person name="Grigoriev I.V."/>
            <person name="O'Malley M.A."/>
        </authorList>
    </citation>
    <scope>NUCLEOTIDE SEQUENCE [LARGE SCALE GENOMIC DNA]</scope>
    <source>
        <strain evidence="5 6">S4</strain>
    </source>
</reference>
<evidence type="ECO:0000256" key="2">
    <source>
        <dbReference type="ARBA" id="ARBA00023186"/>
    </source>
</evidence>
<dbReference type="AlphaFoldDB" id="A0A1Y1XQ64"/>
<keyword evidence="6" id="KW-1185">Reference proteome</keyword>
<sequence length="122" mass="13493">MFNSLVTRVNPMKMSLRFTSSISSVGKKVVPLFDRVLVQRVKPESKTNAGIYIPQKSQETLNEALVIATGPGLTDRQTGKLIPMAVKPGDRVLLPNFGGNTVNIGKEEFILYRDTDFLAKLQ</sequence>
<evidence type="ECO:0000256" key="3">
    <source>
        <dbReference type="ARBA" id="ARBA00056825"/>
    </source>
</evidence>
<keyword evidence="5" id="KW-0346">Stress response</keyword>
<accession>A0A1Y1XQ64</accession>
<dbReference type="GO" id="GO:0045041">
    <property type="term" value="P:protein import into mitochondrial intermembrane space"/>
    <property type="evidence" value="ECO:0007669"/>
    <property type="project" value="EnsemblFungi"/>
</dbReference>
<dbReference type="PANTHER" id="PTHR10772">
    <property type="entry name" value="10 KDA HEAT SHOCK PROTEIN"/>
    <property type="match status" value="1"/>
</dbReference>
<dbReference type="InterPro" id="IPR037124">
    <property type="entry name" value="Chaperonin_GroES_sf"/>
</dbReference>
<dbReference type="InterPro" id="IPR020818">
    <property type="entry name" value="Chaperonin_GroES"/>
</dbReference>
<evidence type="ECO:0000313" key="6">
    <source>
        <dbReference type="Proteomes" id="UP000193944"/>
    </source>
</evidence>
<dbReference type="SUPFAM" id="SSF50129">
    <property type="entry name" value="GroES-like"/>
    <property type="match status" value="1"/>
</dbReference>
<comment type="function">
    <text evidence="3">Eukaryotic CPN10 homolog which is essential for mitochondrial protein biogenesis, together with CPN60. Binds to CPN60 in the presence of Mg-ATP and suppresses the ATPase activity of the latter.</text>
</comment>
<dbReference type="HAMAP" id="MF_00580">
    <property type="entry name" value="CH10"/>
    <property type="match status" value="1"/>
</dbReference>
<dbReference type="EMBL" id="MCFG01000008">
    <property type="protein sequence ID" value="ORX87454.1"/>
    <property type="molecule type" value="Genomic_DNA"/>
</dbReference>
<keyword evidence="2 4" id="KW-0143">Chaperone</keyword>
<dbReference type="FunFam" id="2.30.33.40:FF:000002">
    <property type="entry name" value="10 kDa chaperonin, mitochondrial"/>
    <property type="match status" value="1"/>
</dbReference>
<dbReference type="GO" id="GO:0046872">
    <property type="term" value="F:metal ion binding"/>
    <property type="evidence" value="ECO:0007669"/>
    <property type="project" value="TreeGrafter"/>
</dbReference>
<comment type="caution">
    <text evidence="5">The sequence shown here is derived from an EMBL/GenBank/DDBJ whole genome shotgun (WGS) entry which is preliminary data.</text>
</comment>
<gene>
    <name evidence="5" type="ORF">BCR32DRAFT_262248</name>
</gene>
<dbReference type="SMART" id="SM00883">
    <property type="entry name" value="Cpn10"/>
    <property type="match status" value="1"/>
</dbReference>
<dbReference type="GO" id="GO:0005759">
    <property type="term" value="C:mitochondrial matrix"/>
    <property type="evidence" value="ECO:0007669"/>
    <property type="project" value="EnsemblFungi"/>
</dbReference>
<dbReference type="OrthoDB" id="184876at2759"/>
<comment type="similarity">
    <text evidence="1 4">Belongs to the GroES chaperonin family.</text>
</comment>
<dbReference type="Proteomes" id="UP000193944">
    <property type="component" value="Unassembled WGS sequence"/>
</dbReference>
<dbReference type="PANTHER" id="PTHR10772:SF0">
    <property type="entry name" value="10 KDA HEAT SHOCK PROTEIN, MITOCHONDRIAL"/>
    <property type="match status" value="1"/>
</dbReference>
<name>A0A1Y1XQ64_9FUNG</name>